<dbReference type="EMBL" id="AP011737">
    <property type="protein sequence ID" value="BAL56068.1"/>
    <property type="molecule type" value="Genomic_DNA"/>
</dbReference>
<dbReference type="Gene3D" id="3.60.15.10">
    <property type="entry name" value="Ribonuclease Z/Hydroxyacylglutathione hydrolase-like"/>
    <property type="match status" value="1"/>
</dbReference>
<accession>H5SIT2</accession>
<name>H5SIT2_9BACT</name>
<dbReference type="InterPro" id="IPR001279">
    <property type="entry name" value="Metallo-B-lactamas"/>
</dbReference>
<evidence type="ECO:0000313" key="2">
    <source>
        <dbReference type="EMBL" id="BAL56068.1"/>
    </source>
</evidence>
<dbReference type="InterPro" id="IPR036866">
    <property type="entry name" value="RibonucZ/Hydroxyglut_hydro"/>
</dbReference>
<dbReference type="Pfam" id="PF12706">
    <property type="entry name" value="Lactamase_B_2"/>
    <property type="match status" value="1"/>
</dbReference>
<reference evidence="2" key="2">
    <citation type="journal article" date="2012" name="PLoS ONE">
        <title>A Deeply Branching Thermophilic Bacterium with an Ancient Acetyl-CoA Pathway Dominates a Subsurface Ecosystem.</title>
        <authorList>
            <person name="Takami H."/>
            <person name="Noguchi H."/>
            <person name="Takaki Y."/>
            <person name="Uchiyama I."/>
            <person name="Toyoda A."/>
            <person name="Nishi S."/>
            <person name="Chee G.-J."/>
            <person name="Arai W."/>
            <person name="Nunoura T."/>
            <person name="Itoh T."/>
            <person name="Hattori M."/>
            <person name="Takai K."/>
        </authorList>
    </citation>
    <scope>NUCLEOTIDE SEQUENCE</scope>
</reference>
<gene>
    <name evidence="2" type="ORF">HGMM_F34F02C05</name>
</gene>
<feature type="domain" description="Metallo-beta-lactamase" evidence="1">
    <location>
        <begin position="11"/>
        <end position="191"/>
    </location>
</feature>
<proteinExistence type="predicted"/>
<protein>
    <submittedName>
        <fullName evidence="2">Beta-lactamase domain protein</fullName>
    </submittedName>
</protein>
<dbReference type="SMART" id="SM00849">
    <property type="entry name" value="Lactamase_B"/>
    <property type="match status" value="1"/>
</dbReference>
<evidence type="ECO:0000259" key="1">
    <source>
        <dbReference type="SMART" id="SM00849"/>
    </source>
</evidence>
<dbReference type="PANTHER" id="PTHR47619">
    <property type="entry name" value="METALLO-HYDROLASE YYCJ-RELATED"/>
    <property type="match status" value="1"/>
</dbReference>
<dbReference type="PANTHER" id="PTHR47619:SF1">
    <property type="entry name" value="EXODEOXYRIBONUCLEASE WALJ"/>
    <property type="match status" value="1"/>
</dbReference>
<reference evidence="2" key="1">
    <citation type="journal article" date="2005" name="Environ. Microbiol.">
        <title>Genetic and functional properties of uncultivated thermophilic crenarchaeotes from a subsurface gold mine as revealed by analysis of genome fragments.</title>
        <authorList>
            <person name="Nunoura T."/>
            <person name="Hirayama H."/>
            <person name="Takami H."/>
            <person name="Oida H."/>
            <person name="Nishi S."/>
            <person name="Shimamura S."/>
            <person name="Suzuki Y."/>
            <person name="Inagaki F."/>
            <person name="Takai K."/>
            <person name="Nealson K.H."/>
            <person name="Horikoshi K."/>
        </authorList>
    </citation>
    <scope>NUCLEOTIDE SEQUENCE</scope>
</reference>
<dbReference type="SUPFAM" id="SSF56281">
    <property type="entry name" value="Metallo-hydrolase/oxidoreductase"/>
    <property type="match status" value="1"/>
</dbReference>
<dbReference type="AlphaFoldDB" id="H5SIT2"/>
<dbReference type="InterPro" id="IPR052533">
    <property type="entry name" value="WalJ/YycJ-like"/>
</dbReference>
<sequence>MRINILGSSSSGNATLLVFGTTRVLLDAGFSARELTRRLREIGEDPARLSAIVLTHEHTDHIRSVPRLARTLGLPIFISRASCEAWNRMNPTDPIHAAEYIAAECPFQIGPMTFRPFAVPHDAADTLAFTIEAGGVKVGYVTDLGYIPKLVAERVRGSDVLILEANHDLEMLRNGPYPWSVKQRILSRHGHLSNEEMARFLREDFDGRAEHIVLVHLSRTNNHPELARLAALEALGARGSAFARDAERRVRVAAHDRPGPWIEL</sequence>
<organism evidence="2">
    <name type="scientific">uncultured Acidobacteriota bacterium</name>
    <dbReference type="NCBI Taxonomy" id="171953"/>
    <lineage>
        <taxon>Bacteria</taxon>
        <taxon>Pseudomonadati</taxon>
        <taxon>Acidobacteriota</taxon>
        <taxon>environmental samples</taxon>
    </lineage>
</organism>